<reference evidence="6" key="1">
    <citation type="submission" date="2021-04" db="EMBL/GenBank/DDBJ databases">
        <authorList>
            <person name="Hartkoorn R.C."/>
            <person name="Beaudoing E."/>
            <person name="Hot D."/>
        </authorList>
    </citation>
    <scope>NUCLEOTIDE SEQUENCE</scope>
    <source>
        <strain evidence="6">NRRL B-16292</strain>
    </source>
</reference>
<evidence type="ECO:0000256" key="2">
    <source>
        <dbReference type="ARBA" id="ARBA00022723"/>
    </source>
</evidence>
<gene>
    <name evidence="6" type="ORF">Dfulv_38610</name>
</gene>
<dbReference type="InterPro" id="IPR029060">
    <property type="entry name" value="PIN-like_dom_sf"/>
</dbReference>
<accession>A0ABY5VTA3</accession>
<protein>
    <submittedName>
        <fullName evidence="6">Type II toxin-antitoxin system VapC family toxin</fullName>
    </submittedName>
</protein>
<dbReference type="Pfam" id="PF01850">
    <property type="entry name" value="PIN"/>
    <property type="match status" value="1"/>
</dbReference>
<dbReference type="InterPro" id="IPR002716">
    <property type="entry name" value="PIN_dom"/>
</dbReference>
<evidence type="ECO:0000256" key="4">
    <source>
        <dbReference type="ARBA" id="ARBA00022842"/>
    </source>
</evidence>
<keyword evidence="3" id="KW-0378">Hydrolase</keyword>
<feature type="domain" description="PIN" evidence="5">
    <location>
        <begin position="9"/>
        <end position="113"/>
    </location>
</feature>
<dbReference type="Proteomes" id="UP001059617">
    <property type="component" value="Chromosome"/>
</dbReference>
<evidence type="ECO:0000256" key="1">
    <source>
        <dbReference type="ARBA" id="ARBA00022722"/>
    </source>
</evidence>
<evidence type="ECO:0000313" key="7">
    <source>
        <dbReference type="Proteomes" id="UP001059617"/>
    </source>
</evidence>
<keyword evidence="4" id="KW-0460">Magnesium</keyword>
<organism evidence="6 7">
    <name type="scientific">Dactylosporangium fulvum</name>
    <dbReference type="NCBI Taxonomy" id="53359"/>
    <lineage>
        <taxon>Bacteria</taxon>
        <taxon>Bacillati</taxon>
        <taxon>Actinomycetota</taxon>
        <taxon>Actinomycetes</taxon>
        <taxon>Micromonosporales</taxon>
        <taxon>Micromonosporaceae</taxon>
        <taxon>Dactylosporangium</taxon>
    </lineage>
</organism>
<keyword evidence="2" id="KW-0479">Metal-binding</keyword>
<proteinExistence type="predicted"/>
<dbReference type="EMBL" id="CP073720">
    <property type="protein sequence ID" value="UWP80993.1"/>
    <property type="molecule type" value="Genomic_DNA"/>
</dbReference>
<evidence type="ECO:0000313" key="6">
    <source>
        <dbReference type="EMBL" id="UWP80993.1"/>
    </source>
</evidence>
<evidence type="ECO:0000259" key="5">
    <source>
        <dbReference type="Pfam" id="PF01850"/>
    </source>
</evidence>
<dbReference type="Gene3D" id="3.40.50.1010">
    <property type="entry name" value="5'-nuclease"/>
    <property type="match status" value="1"/>
</dbReference>
<keyword evidence="1" id="KW-0540">Nuclease</keyword>
<dbReference type="CDD" id="cd09871">
    <property type="entry name" value="PIN_MtVapC28-VapC30-like"/>
    <property type="match status" value="1"/>
</dbReference>
<evidence type="ECO:0000256" key="3">
    <source>
        <dbReference type="ARBA" id="ARBA00022801"/>
    </source>
</evidence>
<reference evidence="6" key="2">
    <citation type="submission" date="2022-09" db="EMBL/GenBank/DDBJ databases">
        <title>Biosynthetic gene clusters of Dactylosporangioum fulvum.</title>
        <authorList>
            <person name="Caradec T."/>
        </authorList>
    </citation>
    <scope>NUCLEOTIDE SEQUENCE</scope>
    <source>
        <strain evidence="6">NRRL B-16292</strain>
    </source>
</reference>
<dbReference type="RefSeq" id="WP_259858756.1">
    <property type="nucleotide sequence ID" value="NZ_BAAAST010000028.1"/>
</dbReference>
<dbReference type="SUPFAM" id="SSF88723">
    <property type="entry name" value="PIN domain-like"/>
    <property type="match status" value="1"/>
</dbReference>
<name>A0ABY5VTA3_9ACTN</name>
<sequence length="132" mass="13593">MTVSTVGLVLDASAILAYTQGKADVDELVATVVADGGKVLVPAVALAETRSELAYSEELRRLDELLGEAQVAVLSLDGADAVGLGRLAARLNGSIGLAHAVAEAQRHEARLLTAHGGTVRRNIGELDGIVDL</sequence>
<keyword evidence="7" id="KW-1185">Reference proteome</keyword>